<comment type="similarity">
    <text evidence="1">Belongs to the sulfotransferase 1 family.</text>
</comment>
<organism evidence="4 5">
    <name type="scientific">Tropicimonas aquimaris</name>
    <dbReference type="NCBI Taxonomy" id="914152"/>
    <lineage>
        <taxon>Bacteria</taxon>
        <taxon>Pseudomonadati</taxon>
        <taxon>Pseudomonadota</taxon>
        <taxon>Alphaproteobacteria</taxon>
        <taxon>Rhodobacterales</taxon>
        <taxon>Roseobacteraceae</taxon>
        <taxon>Tropicimonas</taxon>
    </lineage>
</organism>
<dbReference type="RefSeq" id="WP_386078730.1">
    <property type="nucleotide sequence ID" value="NZ_JBHTJT010000060.1"/>
</dbReference>
<keyword evidence="2" id="KW-0808">Transferase</keyword>
<keyword evidence="5" id="KW-1185">Reference proteome</keyword>
<evidence type="ECO:0000313" key="4">
    <source>
        <dbReference type="EMBL" id="MFD0982574.1"/>
    </source>
</evidence>
<gene>
    <name evidence="4" type="ORF">ACFQ2S_23330</name>
</gene>
<dbReference type="InterPro" id="IPR027417">
    <property type="entry name" value="P-loop_NTPase"/>
</dbReference>
<evidence type="ECO:0000256" key="1">
    <source>
        <dbReference type="ARBA" id="ARBA00005771"/>
    </source>
</evidence>
<comment type="caution">
    <text evidence="4">The sequence shown here is derived from an EMBL/GenBank/DDBJ whole genome shotgun (WGS) entry which is preliminary data.</text>
</comment>
<name>A0ABW3IXQ6_9RHOB</name>
<evidence type="ECO:0000259" key="3">
    <source>
        <dbReference type="Pfam" id="PF00685"/>
    </source>
</evidence>
<dbReference type="Gene3D" id="3.40.50.300">
    <property type="entry name" value="P-loop containing nucleotide triphosphate hydrolases"/>
    <property type="match status" value="1"/>
</dbReference>
<evidence type="ECO:0000313" key="5">
    <source>
        <dbReference type="Proteomes" id="UP001597108"/>
    </source>
</evidence>
<reference evidence="5" key="1">
    <citation type="journal article" date="2019" name="Int. J. Syst. Evol. Microbiol.">
        <title>The Global Catalogue of Microorganisms (GCM) 10K type strain sequencing project: providing services to taxonomists for standard genome sequencing and annotation.</title>
        <authorList>
            <consortium name="The Broad Institute Genomics Platform"/>
            <consortium name="The Broad Institute Genome Sequencing Center for Infectious Disease"/>
            <person name="Wu L."/>
            <person name="Ma J."/>
        </authorList>
    </citation>
    <scope>NUCLEOTIDE SEQUENCE [LARGE SCALE GENOMIC DNA]</scope>
    <source>
        <strain evidence="5">CCUG 60524</strain>
    </source>
</reference>
<dbReference type="PANTHER" id="PTHR11783">
    <property type="entry name" value="SULFOTRANSFERASE SULT"/>
    <property type="match status" value="1"/>
</dbReference>
<dbReference type="Pfam" id="PF00685">
    <property type="entry name" value="Sulfotransfer_1"/>
    <property type="match status" value="1"/>
</dbReference>
<sequence>MTRQTSSGPFSERIIEMRKLAVLSSRISSVVLRNWLRSDQRRAGNFVVLGFPKSGTTWVSQIIAEACGFDYRRDRVRVQLSNVLLHTHSINFVGTSNLIYVVRDPREAICSAARAIPPDRRSEAFDANGKIRFDFVVMAIERLPGATTSYVNHLTTCQEKGWRFVRFEDLKMDTVGTMAKVIALGDRPVEQEQVTEAVNKFDFNMLKKESNGDRFLAQSSLASWQDLLSQEALELVAERLAEPAAAFGYDLEPVA</sequence>
<feature type="domain" description="Sulfotransferase" evidence="3">
    <location>
        <begin position="97"/>
        <end position="210"/>
    </location>
</feature>
<protein>
    <submittedName>
        <fullName evidence="4">Sulfotransferase domain-containing protein</fullName>
    </submittedName>
</protein>
<accession>A0ABW3IXQ6</accession>
<dbReference type="InterPro" id="IPR000863">
    <property type="entry name" value="Sulfotransferase_dom"/>
</dbReference>
<dbReference type="EMBL" id="JBHTJT010000060">
    <property type="protein sequence ID" value="MFD0982574.1"/>
    <property type="molecule type" value="Genomic_DNA"/>
</dbReference>
<dbReference type="Proteomes" id="UP001597108">
    <property type="component" value="Unassembled WGS sequence"/>
</dbReference>
<proteinExistence type="inferred from homology"/>
<evidence type="ECO:0000256" key="2">
    <source>
        <dbReference type="ARBA" id="ARBA00022679"/>
    </source>
</evidence>
<dbReference type="SUPFAM" id="SSF52540">
    <property type="entry name" value="P-loop containing nucleoside triphosphate hydrolases"/>
    <property type="match status" value="1"/>
</dbReference>